<dbReference type="AlphaFoldDB" id="A0A0G4GAP6"/>
<dbReference type="Pfam" id="PF00069">
    <property type="entry name" value="Pkinase"/>
    <property type="match status" value="1"/>
</dbReference>
<dbReference type="PROSITE" id="PS00107">
    <property type="entry name" value="PROTEIN_KINASE_ATP"/>
    <property type="match status" value="1"/>
</dbReference>
<dbReference type="PROSITE" id="PS50011">
    <property type="entry name" value="PROTEIN_KINASE_DOM"/>
    <property type="match status" value="1"/>
</dbReference>
<feature type="compositionally biased region" description="Basic and acidic residues" evidence="7">
    <location>
        <begin position="95"/>
        <end position="109"/>
    </location>
</feature>
<dbReference type="InterPro" id="IPR000719">
    <property type="entry name" value="Prot_kinase_dom"/>
</dbReference>
<feature type="compositionally biased region" description="Low complexity" evidence="7">
    <location>
        <begin position="125"/>
        <end position="144"/>
    </location>
</feature>
<evidence type="ECO:0000256" key="7">
    <source>
        <dbReference type="SAM" id="MobiDB-lite"/>
    </source>
</evidence>
<dbReference type="VEuPathDB" id="CryptoDB:Vbra_9839"/>
<dbReference type="PhylomeDB" id="A0A0G4GAP6"/>
<dbReference type="PANTHER" id="PTHR24349">
    <property type="entry name" value="SERINE/THREONINE-PROTEIN KINASE"/>
    <property type="match status" value="1"/>
</dbReference>
<keyword evidence="2" id="KW-0808">Transferase</keyword>
<evidence type="ECO:0000256" key="4">
    <source>
        <dbReference type="ARBA" id="ARBA00022777"/>
    </source>
</evidence>
<keyword evidence="10" id="KW-1185">Reference proteome</keyword>
<feature type="compositionally biased region" description="Basic and acidic residues" evidence="7">
    <location>
        <begin position="1"/>
        <end position="16"/>
    </location>
</feature>
<dbReference type="InterPro" id="IPR017441">
    <property type="entry name" value="Protein_kinase_ATP_BS"/>
</dbReference>
<dbReference type="SUPFAM" id="SSF56112">
    <property type="entry name" value="Protein kinase-like (PK-like)"/>
    <property type="match status" value="1"/>
</dbReference>
<organism evidence="9 10">
    <name type="scientific">Vitrella brassicaformis (strain CCMP3155)</name>
    <dbReference type="NCBI Taxonomy" id="1169540"/>
    <lineage>
        <taxon>Eukaryota</taxon>
        <taxon>Sar</taxon>
        <taxon>Alveolata</taxon>
        <taxon>Colpodellida</taxon>
        <taxon>Vitrellaceae</taxon>
        <taxon>Vitrella</taxon>
    </lineage>
</organism>
<sequence length="556" mass="60587">MQNPREDDSAHFDGKRALSPTEEGDTELQQPSKKKRQRKPHPHGRRNGHRGHGHPPQPREPISFHPRPHAHPYLRQPPGDARDCASFDSDVSLPSEDHQHKPERPERHPGQHQLAPGQLQQWGLPGAASGAGPSSPSQTTSPSQHGYAAFAFPPHVHMHGGIVLPGGSWGQGAHRFFGSAGGISHACQGERRTAGMGVGFDVARSRGFAMQMGRLSVGQEGASVVSLLSSRDRDRFDQRVPSFRIQQIDCIESRYRLKGKIGKGFMAAVHAATPLDASDAPELAVKVVAKSRLISIVDQSYFRMIYERLGRAPHPNVVQLHGVYENGQAFHAVMEKCSGTDLVEFVLQFTPSTIPESHLDNIIYDARPTADGRVVLIDFDLALLLDRREPPTPIHRGHVQIVGTKEYNAPEAFRGRYSVQTDLWQCGVILYILMDGHFPFDLSQCNDGTFQDCLEVVKKGPVFRPDVMARFPDASDLVQSLLAVPTHRRCPSAQAALSHRWFQGECAAAGHGDAVVGAGGRREESSVSALSPMSQHAPTWGGGGGGGEGDGSRPCQ</sequence>
<keyword evidence="3 6" id="KW-0547">Nucleotide-binding</keyword>
<dbReference type="InterPro" id="IPR050205">
    <property type="entry name" value="CDPK_Ser/Thr_kinases"/>
</dbReference>
<keyword evidence="5 6" id="KW-0067">ATP-binding</keyword>
<name>A0A0G4GAP6_VITBC</name>
<feature type="region of interest" description="Disordered" evidence="7">
    <location>
        <begin position="517"/>
        <end position="556"/>
    </location>
</feature>
<dbReference type="InterPro" id="IPR001245">
    <property type="entry name" value="Ser-Thr/Tyr_kinase_cat_dom"/>
</dbReference>
<dbReference type="GO" id="GO:0004674">
    <property type="term" value="F:protein serine/threonine kinase activity"/>
    <property type="evidence" value="ECO:0007669"/>
    <property type="project" value="UniProtKB-KW"/>
</dbReference>
<dbReference type="InParanoid" id="A0A0G4GAP6"/>
<proteinExistence type="predicted"/>
<evidence type="ECO:0000256" key="6">
    <source>
        <dbReference type="PROSITE-ProRule" id="PRU10141"/>
    </source>
</evidence>
<feature type="binding site" evidence="6">
    <location>
        <position position="290"/>
    </location>
    <ligand>
        <name>ATP</name>
        <dbReference type="ChEBI" id="CHEBI:30616"/>
    </ligand>
</feature>
<evidence type="ECO:0000256" key="1">
    <source>
        <dbReference type="ARBA" id="ARBA00022527"/>
    </source>
</evidence>
<feature type="domain" description="Protein kinase" evidence="8">
    <location>
        <begin position="255"/>
        <end position="502"/>
    </location>
</feature>
<evidence type="ECO:0000313" key="10">
    <source>
        <dbReference type="Proteomes" id="UP000041254"/>
    </source>
</evidence>
<evidence type="ECO:0000256" key="5">
    <source>
        <dbReference type="ARBA" id="ARBA00022840"/>
    </source>
</evidence>
<dbReference type="InterPro" id="IPR011009">
    <property type="entry name" value="Kinase-like_dom_sf"/>
</dbReference>
<dbReference type="OrthoDB" id="248923at2759"/>
<dbReference type="Proteomes" id="UP000041254">
    <property type="component" value="Unassembled WGS sequence"/>
</dbReference>
<evidence type="ECO:0000313" key="9">
    <source>
        <dbReference type="EMBL" id="CEM25804.1"/>
    </source>
</evidence>
<dbReference type="EMBL" id="CDMY01000603">
    <property type="protein sequence ID" value="CEM25804.1"/>
    <property type="molecule type" value="Genomic_DNA"/>
</dbReference>
<evidence type="ECO:0000256" key="3">
    <source>
        <dbReference type="ARBA" id="ARBA00022741"/>
    </source>
</evidence>
<accession>A0A0G4GAP6</accession>
<feature type="compositionally biased region" description="Basic residues" evidence="7">
    <location>
        <begin position="32"/>
        <end position="53"/>
    </location>
</feature>
<feature type="compositionally biased region" description="Gly residues" evidence="7">
    <location>
        <begin position="540"/>
        <end position="549"/>
    </location>
</feature>
<evidence type="ECO:0000256" key="2">
    <source>
        <dbReference type="ARBA" id="ARBA00022679"/>
    </source>
</evidence>
<gene>
    <name evidence="9" type="ORF">Vbra_9839</name>
</gene>
<keyword evidence="4" id="KW-0418">Kinase</keyword>
<dbReference type="Gene3D" id="1.10.510.10">
    <property type="entry name" value="Transferase(Phosphotransferase) domain 1"/>
    <property type="match status" value="2"/>
</dbReference>
<dbReference type="GO" id="GO:0005524">
    <property type="term" value="F:ATP binding"/>
    <property type="evidence" value="ECO:0007669"/>
    <property type="project" value="UniProtKB-UniRule"/>
</dbReference>
<evidence type="ECO:0000259" key="8">
    <source>
        <dbReference type="PROSITE" id="PS50011"/>
    </source>
</evidence>
<dbReference type="STRING" id="1169540.A0A0G4GAP6"/>
<dbReference type="Pfam" id="PF07714">
    <property type="entry name" value="PK_Tyr_Ser-Thr"/>
    <property type="match status" value="1"/>
</dbReference>
<feature type="region of interest" description="Disordered" evidence="7">
    <location>
        <begin position="1"/>
        <end position="148"/>
    </location>
</feature>
<feature type="compositionally biased region" description="Polar residues" evidence="7">
    <location>
        <begin position="526"/>
        <end position="537"/>
    </location>
</feature>
<protein>
    <recommendedName>
        <fullName evidence="8">Protein kinase domain-containing protein</fullName>
    </recommendedName>
</protein>
<reference evidence="9 10" key="1">
    <citation type="submission" date="2014-11" db="EMBL/GenBank/DDBJ databases">
        <authorList>
            <person name="Zhu J."/>
            <person name="Qi W."/>
            <person name="Song R."/>
        </authorList>
    </citation>
    <scope>NUCLEOTIDE SEQUENCE [LARGE SCALE GENOMIC DNA]</scope>
</reference>
<keyword evidence="1" id="KW-0723">Serine/threonine-protein kinase</keyword>